<dbReference type="Gene3D" id="3.40.960.10">
    <property type="entry name" value="VSR Endonuclease"/>
    <property type="match status" value="1"/>
</dbReference>
<protein>
    <recommendedName>
        <fullName evidence="2">DUF559 domain-containing protein</fullName>
    </recommendedName>
</protein>
<dbReference type="EMBL" id="LAZR01025504">
    <property type="protein sequence ID" value="KKL71717.1"/>
    <property type="molecule type" value="Genomic_DNA"/>
</dbReference>
<gene>
    <name evidence="3" type="ORF">LCGC14_2092130</name>
</gene>
<comment type="caution">
    <text evidence="3">The sequence shown here is derived from an EMBL/GenBank/DDBJ whole genome shotgun (WGS) entry which is preliminary data.</text>
</comment>
<dbReference type="AlphaFoldDB" id="A0A0F9H9A3"/>
<feature type="region of interest" description="Disordered" evidence="1">
    <location>
        <begin position="1"/>
        <end position="49"/>
    </location>
</feature>
<dbReference type="Pfam" id="PF04480">
    <property type="entry name" value="DUF559"/>
    <property type="match status" value="1"/>
</dbReference>
<feature type="domain" description="DUF559" evidence="2">
    <location>
        <begin position="135"/>
        <end position="186"/>
    </location>
</feature>
<feature type="compositionally biased region" description="Basic and acidic residues" evidence="1">
    <location>
        <begin position="9"/>
        <end position="49"/>
    </location>
</feature>
<name>A0A0F9H9A3_9ZZZZ</name>
<proteinExistence type="predicted"/>
<organism evidence="3">
    <name type="scientific">marine sediment metagenome</name>
    <dbReference type="NCBI Taxonomy" id="412755"/>
    <lineage>
        <taxon>unclassified sequences</taxon>
        <taxon>metagenomes</taxon>
        <taxon>ecological metagenomes</taxon>
    </lineage>
</organism>
<dbReference type="InterPro" id="IPR007569">
    <property type="entry name" value="DUF559"/>
</dbReference>
<evidence type="ECO:0000259" key="2">
    <source>
        <dbReference type="Pfam" id="PF04480"/>
    </source>
</evidence>
<evidence type="ECO:0000313" key="3">
    <source>
        <dbReference type="EMBL" id="KKL71717.1"/>
    </source>
</evidence>
<sequence length="188" mass="22581">MSGNVNKSEAMRKRNLERYADPENRRKHSEMMKRRYKNPEARKKTSEAAKKRYAKISERIKTAEATKLTWRNPAMRMEKVAKISKRMKRKWDETNYRTKAEMVFHKLHPEYAQQVIFKTRPYGGLHEWGCWWFRVDFYDEDSGEIIEIDGSWHDKPAYQERDKRKDAFFAFIGMGVTRIKNAEVLCYG</sequence>
<evidence type="ECO:0000256" key="1">
    <source>
        <dbReference type="SAM" id="MobiDB-lite"/>
    </source>
</evidence>
<reference evidence="3" key="1">
    <citation type="journal article" date="2015" name="Nature">
        <title>Complex archaea that bridge the gap between prokaryotes and eukaryotes.</title>
        <authorList>
            <person name="Spang A."/>
            <person name="Saw J.H."/>
            <person name="Jorgensen S.L."/>
            <person name="Zaremba-Niedzwiedzka K."/>
            <person name="Martijn J."/>
            <person name="Lind A.E."/>
            <person name="van Eijk R."/>
            <person name="Schleper C."/>
            <person name="Guy L."/>
            <person name="Ettema T.J."/>
        </authorList>
    </citation>
    <scope>NUCLEOTIDE SEQUENCE</scope>
</reference>
<accession>A0A0F9H9A3</accession>